<evidence type="ECO:0000256" key="3">
    <source>
        <dbReference type="ARBA" id="ARBA00011940"/>
    </source>
</evidence>
<proteinExistence type="inferred from homology"/>
<dbReference type="FunFam" id="3.20.20.70:FF:000016">
    <property type="entry name" value="Triosephosphate isomerase"/>
    <property type="match status" value="1"/>
</dbReference>
<comment type="caution">
    <text evidence="9">Lacks conserved residue(s) required for the propagation of feature annotation.</text>
</comment>
<evidence type="ECO:0000256" key="8">
    <source>
        <dbReference type="ARBA" id="ARBA00023235"/>
    </source>
</evidence>
<dbReference type="AlphaFoldDB" id="A0A0R1U5J4"/>
<comment type="catalytic activity">
    <reaction evidence="9 10">
        <text>D-glyceraldehyde 3-phosphate = dihydroxyacetone phosphate</text>
        <dbReference type="Rhea" id="RHEA:18585"/>
        <dbReference type="ChEBI" id="CHEBI:57642"/>
        <dbReference type="ChEBI" id="CHEBI:59776"/>
        <dbReference type="EC" id="5.3.1.1"/>
    </reaction>
</comment>
<evidence type="ECO:0000256" key="10">
    <source>
        <dbReference type="RuleBase" id="RU363013"/>
    </source>
</evidence>
<organism evidence="11 12">
    <name type="scientific">Limosilactobacillus ingluviei DSM 15946</name>
    <dbReference type="NCBI Taxonomy" id="1423760"/>
    <lineage>
        <taxon>Bacteria</taxon>
        <taxon>Bacillati</taxon>
        <taxon>Bacillota</taxon>
        <taxon>Bacilli</taxon>
        <taxon>Lactobacillales</taxon>
        <taxon>Lactobacillaceae</taxon>
        <taxon>Limosilactobacillus</taxon>
    </lineage>
</organism>
<keyword evidence="6 9" id="KW-0963">Cytoplasm</keyword>
<dbReference type="Proteomes" id="UP000050816">
    <property type="component" value="Unassembled WGS sequence"/>
</dbReference>
<comment type="subcellular location">
    <subcellularLocation>
        <location evidence="9 10">Cytoplasm</location>
    </subcellularLocation>
</comment>
<evidence type="ECO:0000256" key="6">
    <source>
        <dbReference type="ARBA" id="ARBA00022490"/>
    </source>
</evidence>
<evidence type="ECO:0000256" key="7">
    <source>
        <dbReference type="ARBA" id="ARBA00023152"/>
    </source>
</evidence>
<comment type="pathway">
    <text evidence="1 9 10">Carbohydrate degradation; glycolysis; D-glyceraldehyde 3-phosphate from glycerone phosphate: step 1/1.</text>
</comment>
<accession>A0A0R1U5J4</accession>
<protein>
    <recommendedName>
        <fullName evidence="4 9">Triosephosphate isomerase</fullName>
        <shortName evidence="9">TIM</shortName>
        <shortName evidence="9">TPI</shortName>
        <ecNumber evidence="3 9">5.3.1.1</ecNumber>
    </recommendedName>
    <alternativeName>
        <fullName evidence="9">Triose-phosphate isomerase</fullName>
    </alternativeName>
</protein>
<dbReference type="SUPFAM" id="SSF51351">
    <property type="entry name" value="Triosephosphate isomerase (TIM)"/>
    <property type="match status" value="1"/>
</dbReference>
<dbReference type="RefSeq" id="WP_056955246.1">
    <property type="nucleotide sequence ID" value="NZ_AZFK01000076.1"/>
</dbReference>
<dbReference type="Gene3D" id="3.20.20.70">
    <property type="entry name" value="Aldolase class I"/>
    <property type="match status" value="1"/>
</dbReference>
<dbReference type="PANTHER" id="PTHR21139">
    <property type="entry name" value="TRIOSEPHOSPHATE ISOMERASE"/>
    <property type="match status" value="1"/>
</dbReference>
<comment type="subunit">
    <text evidence="9 10">Homodimer.</text>
</comment>
<feature type="active site" description="Proton acceptor" evidence="9">
    <location>
        <position position="167"/>
    </location>
</feature>
<reference evidence="11 12" key="1">
    <citation type="journal article" date="2015" name="Genome Announc.">
        <title>Expanding the biotechnology potential of lactobacilli through comparative genomics of 213 strains and associated genera.</title>
        <authorList>
            <person name="Sun Z."/>
            <person name="Harris H.M."/>
            <person name="McCann A."/>
            <person name="Guo C."/>
            <person name="Argimon S."/>
            <person name="Zhang W."/>
            <person name="Yang X."/>
            <person name="Jeffery I.B."/>
            <person name="Cooney J.C."/>
            <person name="Kagawa T.F."/>
            <person name="Liu W."/>
            <person name="Song Y."/>
            <person name="Salvetti E."/>
            <person name="Wrobel A."/>
            <person name="Rasinkangas P."/>
            <person name="Parkhill J."/>
            <person name="Rea M.C."/>
            <person name="O'Sullivan O."/>
            <person name="Ritari J."/>
            <person name="Douillard F.P."/>
            <person name="Paul Ross R."/>
            <person name="Yang R."/>
            <person name="Briner A.E."/>
            <person name="Felis G.E."/>
            <person name="de Vos W.M."/>
            <person name="Barrangou R."/>
            <person name="Klaenhammer T.R."/>
            <person name="Caufield P.W."/>
            <person name="Cui Y."/>
            <person name="Zhang H."/>
            <person name="O'Toole P.W."/>
        </authorList>
    </citation>
    <scope>NUCLEOTIDE SEQUENCE [LARGE SCALE GENOMIC DNA]</scope>
    <source>
        <strain evidence="11 12">DSM 15946</strain>
    </source>
</reference>
<evidence type="ECO:0000313" key="11">
    <source>
        <dbReference type="EMBL" id="KRL88509.1"/>
    </source>
</evidence>
<dbReference type="GO" id="GO:0005829">
    <property type="term" value="C:cytosol"/>
    <property type="evidence" value="ECO:0007669"/>
    <property type="project" value="TreeGrafter"/>
</dbReference>
<feature type="binding site" evidence="9">
    <location>
        <position position="173"/>
    </location>
    <ligand>
        <name>substrate</name>
    </ligand>
</feature>
<gene>
    <name evidence="9" type="primary">tpiA</name>
    <name evidence="11" type="ORF">FC43_GL000121</name>
</gene>
<sequence length="264" mass="28590">MRKPLIVGNWKMYKTITEAVAYVDRIKAQLPPADQVEVELAVPTLFLQSLVERTRGTNLKIAAENCFYQDEGAFTGETSPVALRELGIKHVILGHSERRRLFYESDAVVNQKVHAALQAGICPLLCVDETMKRQVQGDRVQWVVSQVLTGLAGVTAAQLPRVTLAYEPSWAIGAGKAAATPSEANEGCYLIRQTLARLYGESAAARVRILYGGSVNQTNLPALLAQSDIDGVLIGRASLDPAVFLQMVAVAQQITNGNDEGSSK</sequence>
<evidence type="ECO:0000256" key="5">
    <source>
        <dbReference type="ARBA" id="ARBA00022432"/>
    </source>
</evidence>
<comment type="pathway">
    <text evidence="9 10">Carbohydrate biosynthesis; gluconeogenesis.</text>
</comment>
<keyword evidence="7 9" id="KW-0324">Glycolysis</keyword>
<feature type="active site" description="Electrophile" evidence="9">
    <location>
        <position position="95"/>
    </location>
</feature>
<keyword evidence="5 9" id="KW-0312">Gluconeogenesis</keyword>
<dbReference type="GO" id="GO:0006094">
    <property type="term" value="P:gluconeogenesis"/>
    <property type="evidence" value="ECO:0007669"/>
    <property type="project" value="UniProtKB-UniRule"/>
</dbReference>
<dbReference type="HAMAP" id="MF_00147_B">
    <property type="entry name" value="TIM_B"/>
    <property type="match status" value="1"/>
</dbReference>
<dbReference type="CDD" id="cd00311">
    <property type="entry name" value="TIM"/>
    <property type="match status" value="1"/>
</dbReference>
<dbReference type="Pfam" id="PF00121">
    <property type="entry name" value="TIM"/>
    <property type="match status" value="1"/>
</dbReference>
<feature type="binding site" evidence="9">
    <location>
        <begin position="9"/>
        <end position="11"/>
    </location>
    <ligand>
        <name>substrate</name>
    </ligand>
</feature>
<dbReference type="EMBL" id="AZFK01000076">
    <property type="protein sequence ID" value="KRL88509.1"/>
    <property type="molecule type" value="Genomic_DNA"/>
</dbReference>
<dbReference type="NCBIfam" id="TIGR00419">
    <property type="entry name" value="tim"/>
    <property type="match status" value="1"/>
</dbReference>
<name>A0A0R1U5J4_9LACO</name>
<dbReference type="UniPathway" id="UPA00109">
    <property type="reaction ID" value="UER00189"/>
</dbReference>
<dbReference type="InterPro" id="IPR000652">
    <property type="entry name" value="Triosephosphate_isomerase"/>
</dbReference>
<evidence type="ECO:0000256" key="1">
    <source>
        <dbReference type="ARBA" id="ARBA00004680"/>
    </source>
</evidence>
<evidence type="ECO:0000313" key="12">
    <source>
        <dbReference type="Proteomes" id="UP000050816"/>
    </source>
</evidence>
<evidence type="ECO:0000256" key="4">
    <source>
        <dbReference type="ARBA" id="ARBA00019397"/>
    </source>
</evidence>
<dbReference type="GO" id="GO:0019563">
    <property type="term" value="P:glycerol catabolic process"/>
    <property type="evidence" value="ECO:0007669"/>
    <property type="project" value="TreeGrafter"/>
</dbReference>
<evidence type="ECO:0000256" key="2">
    <source>
        <dbReference type="ARBA" id="ARBA00007422"/>
    </source>
</evidence>
<dbReference type="EC" id="5.3.1.1" evidence="3 9"/>
<comment type="similarity">
    <text evidence="2 9 10">Belongs to the triosephosphate isomerase family.</text>
</comment>
<comment type="function">
    <text evidence="9">Involved in the gluconeogenesis. Catalyzes stereospecifically the conversion of dihydroxyacetone phosphate (DHAP) to D-glyceraldehyde-3-phosphate (G3P).</text>
</comment>
<evidence type="ECO:0000256" key="9">
    <source>
        <dbReference type="HAMAP-Rule" id="MF_00147"/>
    </source>
</evidence>
<dbReference type="GO" id="GO:0004807">
    <property type="term" value="F:triose-phosphate isomerase activity"/>
    <property type="evidence" value="ECO:0007669"/>
    <property type="project" value="UniProtKB-UniRule"/>
</dbReference>
<comment type="caution">
    <text evidence="11">The sequence shown here is derived from an EMBL/GenBank/DDBJ whole genome shotgun (WGS) entry which is preliminary data.</text>
</comment>
<dbReference type="PROSITE" id="PS51440">
    <property type="entry name" value="TIM_2"/>
    <property type="match status" value="1"/>
</dbReference>
<dbReference type="GO" id="GO:0006096">
    <property type="term" value="P:glycolytic process"/>
    <property type="evidence" value="ECO:0007669"/>
    <property type="project" value="UniProtKB-UniRule"/>
</dbReference>
<keyword evidence="8 9" id="KW-0413">Isomerase</keyword>
<feature type="binding site" evidence="9">
    <location>
        <position position="214"/>
    </location>
    <ligand>
        <name>substrate</name>
    </ligand>
</feature>
<dbReference type="PATRIC" id="fig|1423760.3.peg.136"/>
<dbReference type="InterPro" id="IPR022896">
    <property type="entry name" value="TrioseP_Isoase_bac/euk"/>
</dbReference>
<dbReference type="GO" id="GO:0046166">
    <property type="term" value="P:glyceraldehyde-3-phosphate biosynthetic process"/>
    <property type="evidence" value="ECO:0007669"/>
    <property type="project" value="TreeGrafter"/>
</dbReference>
<dbReference type="UniPathway" id="UPA00138"/>
<dbReference type="PANTHER" id="PTHR21139:SF42">
    <property type="entry name" value="TRIOSEPHOSPHATE ISOMERASE"/>
    <property type="match status" value="1"/>
</dbReference>
<dbReference type="InterPro" id="IPR035990">
    <property type="entry name" value="TIM_sf"/>
</dbReference>
<dbReference type="InterPro" id="IPR013785">
    <property type="entry name" value="Aldolase_TIM"/>
</dbReference>